<dbReference type="InterPro" id="IPR007941">
    <property type="entry name" value="DUF726"/>
</dbReference>
<keyword evidence="3" id="KW-1133">Transmembrane helix</keyword>
<reference evidence="7" key="3">
    <citation type="submission" date="2025-04" db="UniProtKB">
        <authorList>
            <consortium name="RefSeq"/>
        </authorList>
    </citation>
    <scope>IDENTIFICATION</scope>
    <source>
        <strain evidence="7">CBS 781.70</strain>
    </source>
</reference>
<dbReference type="PANTHER" id="PTHR17920:SF22">
    <property type="entry name" value="DUF726 DOMAIN PROTEIN (AFU_ORTHOLOGUE AFUA_2G12860)"/>
    <property type="match status" value="1"/>
</dbReference>
<reference evidence="5 7" key="1">
    <citation type="submission" date="2020-01" db="EMBL/GenBank/DDBJ databases">
        <authorList>
            <consortium name="DOE Joint Genome Institute"/>
            <person name="Haridas S."/>
            <person name="Albert R."/>
            <person name="Binder M."/>
            <person name="Bloem J."/>
            <person name="Labutti K."/>
            <person name="Salamov A."/>
            <person name="Andreopoulos B."/>
            <person name="Baker S.E."/>
            <person name="Barry K."/>
            <person name="Bills G."/>
            <person name="Bluhm B.H."/>
            <person name="Cannon C."/>
            <person name="Castanera R."/>
            <person name="Culley D.E."/>
            <person name="Daum C."/>
            <person name="Ezra D."/>
            <person name="Gonzalez J.B."/>
            <person name="Henrissat B."/>
            <person name="Kuo A."/>
            <person name="Liang C."/>
            <person name="Lipzen A."/>
            <person name="Lutzoni F."/>
            <person name="Magnuson J."/>
            <person name="Mondo S."/>
            <person name="Nolan M."/>
            <person name="Ohm R."/>
            <person name="Pangilinan J."/>
            <person name="Park H.-J."/>
            <person name="Ramirez L."/>
            <person name="Alfaro M."/>
            <person name="Sun H."/>
            <person name="Tritt A."/>
            <person name="Yoshinaga Y."/>
            <person name="Zwiers L.-H."/>
            <person name="Turgeon B.G."/>
            <person name="Goodwin S.B."/>
            <person name="Spatafora J.W."/>
            <person name="Crous P.W."/>
            <person name="Grigoriev I.V."/>
        </authorList>
    </citation>
    <scope>NUCLEOTIDE SEQUENCE</scope>
    <source>
        <strain evidence="5 7">CBS 781.70</strain>
    </source>
</reference>
<evidence type="ECO:0000256" key="2">
    <source>
        <dbReference type="ARBA" id="ARBA00022692"/>
    </source>
</evidence>
<accession>A0A6G1G950</accession>
<dbReference type="GeneID" id="54419618"/>
<reference evidence="7" key="2">
    <citation type="submission" date="2020-04" db="EMBL/GenBank/DDBJ databases">
        <authorList>
            <consortium name="NCBI Genome Project"/>
        </authorList>
    </citation>
    <scope>NUCLEOTIDE SEQUENCE</scope>
    <source>
        <strain evidence="7">CBS 781.70</strain>
    </source>
</reference>
<dbReference type="Pfam" id="PF05277">
    <property type="entry name" value="DUF726"/>
    <property type="match status" value="1"/>
</dbReference>
<proteinExistence type="predicted"/>
<dbReference type="EMBL" id="ML975153">
    <property type="protein sequence ID" value="KAF1814389.1"/>
    <property type="molecule type" value="Genomic_DNA"/>
</dbReference>
<protein>
    <submittedName>
        <fullName evidence="5 7">DUF726-domain-containing protein</fullName>
    </submittedName>
</protein>
<evidence type="ECO:0000256" key="3">
    <source>
        <dbReference type="ARBA" id="ARBA00022989"/>
    </source>
</evidence>
<dbReference type="PANTHER" id="PTHR17920">
    <property type="entry name" value="TRANSMEMBRANE AND COILED-COIL DOMAIN-CONTAINING PROTEIN 4 TMCO4"/>
    <property type="match status" value="1"/>
</dbReference>
<dbReference type="OrthoDB" id="277931at2759"/>
<dbReference type="Proteomes" id="UP000504638">
    <property type="component" value="Unplaced"/>
</dbReference>
<dbReference type="RefSeq" id="XP_033536020.1">
    <property type="nucleotide sequence ID" value="XM_033679048.1"/>
</dbReference>
<sequence>MNYCWFKVEGSVRRKVHLTSEREVNCMLLRVGRVRRLCWEHLRPVTADWRKMRAMVAGRLVNVYSDNDYTLAFLYRRSSIQFGIAGLQAIQGVKGVENVDVSDMVTGHTAYRYLTWKILQRIGFEEISVVEMEREEKELQEVQAQEEAVHKTWGMIL</sequence>
<evidence type="ECO:0000313" key="5">
    <source>
        <dbReference type="EMBL" id="KAF1814389.1"/>
    </source>
</evidence>
<keyword evidence="2" id="KW-0812">Transmembrane</keyword>
<comment type="subcellular location">
    <subcellularLocation>
        <location evidence="1">Membrane</location>
        <topology evidence="1">Multi-pass membrane protein</topology>
    </subcellularLocation>
</comment>
<dbReference type="GO" id="GO:0016020">
    <property type="term" value="C:membrane"/>
    <property type="evidence" value="ECO:0007669"/>
    <property type="project" value="UniProtKB-SubCell"/>
</dbReference>
<evidence type="ECO:0000313" key="6">
    <source>
        <dbReference type="Proteomes" id="UP000504638"/>
    </source>
</evidence>
<name>A0A6G1G950_9PEZI</name>
<gene>
    <name evidence="5 7" type="ORF">P152DRAFT_456645</name>
</gene>
<keyword evidence="6" id="KW-1185">Reference proteome</keyword>
<evidence type="ECO:0000256" key="4">
    <source>
        <dbReference type="ARBA" id="ARBA00023136"/>
    </source>
</evidence>
<evidence type="ECO:0000313" key="7">
    <source>
        <dbReference type="RefSeq" id="XP_033536020.1"/>
    </source>
</evidence>
<organism evidence="5">
    <name type="scientific">Eremomyces bilateralis CBS 781.70</name>
    <dbReference type="NCBI Taxonomy" id="1392243"/>
    <lineage>
        <taxon>Eukaryota</taxon>
        <taxon>Fungi</taxon>
        <taxon>Dikarya</taxon>
        <taxon>Ascomycota</taxon>
        <taxon>Pezizomycotina</taxon>
        <taxon>Dothideomycetes</taxon>
        <taxon>Dothideomycetes incertae sedis</taxon>
        <taxon>Eremomycetales</taxon>
        <taxon>Eremomycetaceae</taxon>
        <taxon>Eremomyces</taxon>
    </lineage>
</organism>
<keyword evidence="4" id="KW-0472">Membrane</keyword>
<dbReference type="AlphaFoldDB" id="A0A6G1G950"/>
<evidence type="ECO:0000256" key="1">
    <source>
        <dbReference type="ARBA" id="ARBA00004141"/>
    </source>
</evidence>